<dbReference type="AlphaFoldDB" id="A0AAD4S668"/>
<protein>
    <submittedName>
        <fullName evidence="1">Uncharacterized protein</fullName>
    </submittedName>
</protein>
<comment type="caution">
    <text evidence="1">The sequence shown here is derived from an EMBL/GenBank/DDBJ whole genome shotgun (WGS) entry which is preliminary data.</text>
</comment>
<proteinExistence type="predicted"/>
<keyword evidence="2" id="KW-1185">Reference proteome</keyword>
<evidence type="ECO:0000313" key="2">
    <source>
        <dbReference type="Proteomes" id="UP001202328"/>
    </source>
</evidence>
<sequence>MIPKVCMKLAEKFEKHRLVKPKLAVRRLATPLWMFDGMDQDAVPRKQPEVLLQGPALIECDRAKLERKKRKDERAKRGGQRADFAFANITF</sequence>
<organism evidence="1 2">
    <name type="scientific">Papaver atlanticum</name>
    <dbReference type="NCBI Taxonomy" id="357466"/>
    <lineage>
        <taxon>Eukaryota</taxon>
        <taxon>Viridiplantae</taxon>
        <taxon>Streptophyta</taxon>
        <taxon>Embryophyta</taxon>
        <taxon>Tracheophyta</taxon>
        <taxon>Spermatophyta</taxon>
        <taxon>Magnoliopsida</taxon>
        <taxon>Ranunculales</taxon>
        <taxon>Papaveraceae</taxon>
        <taxon>Papaveroideae</taxon>
        <taxon>Papaver</taxon>
    </lineage>
</organism>
<accession>A0AAD4S668</accession>
<evidence type="ECO:0000313" key="1">
    <source>
        <dbReference type="EMBL" id="KAI3867253.1"/>
    </source>
</evidence>
<gene>
    <name evidence="1" type="ORF">MKW98_001687</name>
</gene>
<name>A0AAD4S668_9MAGN</name>
<dbReference type="EMBL" id="JAJJMB010013564">
    <property type="protein sequence ID" value="KAI3867253.1"/>
    <property type="molecule type" value="Genomic_DNA"/>
</dbReference>
<reference evidence="1" key="1">
    <citation type="submission" date="2022-04" db="EMBL/GenBank/DDBJ databases">
        <title>A functionally conserved STORR gene fusion in Papaver species that diverged 16.8 million years ago.</title>
        <authorList>
            <person name="Catania T."/>
        </authorList>
    </citation>
    <scope>NUCLEOTIDE SEQUENCE</scope>
    <source>
        <strain evidence="1">S-188037</strain>
    </source>
</reference>
<dbReference type="Proteomes" id="UP001202328">
    <property type="component" value="Unassembled WGS sequence"/>
</dbReference>